<dbReference type="SUPFAM" id="SSF56935">
    <property type="entry name" value="Porins"/>
    <property type="match status" value="1"/>
</dbReference>
<dbReference type="AlphaFoldDB" id="A0A3B1CII6"/>
<organism evidence="1">
    <name type="scientific">hydrothermal vent metagenome</name>
    <dbReference type="NCBI Taxonomy" id="652676"/>
    <lineage>
        <taxon>unclassified sequences</taxon>
        <taxon>metagenomes</taxon>
        <taxon>ecological metagenomes</taxon>
    </lineage>
</organism>
<accession>A0A3B1CII6</accession>
<sequence>MRQYSPVSALCPAMFLVALFTFSFLFVSTQTAEATSQWSRKYKTPCTTCHTVFPRLNYYGEQFKRNGYQDPDTEEPDGNKLKKNINKNMVIDRVSNLFGFRLNVTPIKVQENKLKQAGETKTKTTIGDANWIQLFVAGSVFKNVSFFTEMQFEDEKFHFSWWSLGFHNIFKTKAINFTIGNVSPLDYGSHSNRLRIFAPIKNAVYNIKTANGTGDDSLGVSGYRPAIQYFGYGGPVVWWAGVSPGSKAGDANDKLFSWAGVRLEVTGDSESNFEGSSVTLWGFQGDDGRNIEATDTSSALFRTSTSNRYQAAGNLRYQSLDIQAAYVWGDDEDGDLTTEARDKFEFNGVAVQAGYFIDSKWYPAVSYDLVEIDAGSGSKVTAHSITPALSYLVMENFRAGLYVTLDLNDEEGYTKSNTYLINLRTMF</sequence>
<gene>
    <name evidence="1" type="ORF">MNBD_NITROSPINAE02-2151</name>
</gene>
<dbReference type="InterPro" id="IPR023614">
    <property type="entry name" value="Porin_dom_sf"/>
</dbReference>
<dbReference type="Gene3D" id="2.40.160.10">
    <property type="entry name" value="Porin"/>
    <property type="match status" value="1"/>
</dbReference>
<proteinExistence type="predicted"/>
<protein>
    <submittedName>
        <fullName evidence="1">Uncharacterized protein</fullName>
    </submittedName>
</protein>
<evidence type="ECO:0000313" key="1">
    <source>
        <dbReference type="EMBL" id="VAX16577.1"/>
    </source>
</evidence>
<name>A0A3B1CII6_9ZZZZ</name>
<dbReference type="EMBL" id="UOGE01000011">
    <property type="protein sequence ID" value="VAX16577.1"/>
    <property type="molecule type" value="Genomic_DNA"/>
</dbReference>
<reference evidence="1" key="1">
    <citation type="submission" date="2018-06" db="EMBL/GenBank/DDBJ databases">
        <authorList>
            <person name="Zhirakovskaya E."/>
        </authorList>
    </citation>
    <scope>NUCLEOTIDE SEQUENCE</scope>
</reference>